<evidence type="ECO:0000256" key="4">
    <source>
        <dbReference type="ARBA" id="ARBA00022679"/>
    </source>
</evidence>
<evidence type="ECO:0000256" key="3">
    <source>
        <dbReference type="ARBA" id="ARBA00013247"/>
    </source>
</evidence>
<evidence type="ECO:0000313" key="13">
    <source>
        <dbReference type="EMBL" id="KRX00329.1"/>
    </source>
</evidence>
<evidence type="ECO:0000256" key="9">
    <source>
        <dbReference type="ARBA" id="ARBA00022840"/>
    </source>
</evidence>
<dbReference type="GO" id="GO:0006164">
    <property type="term" value="P:purine nucleotide biosynthetic process"/>
    <property type="evidence" value="ECO:0007669"/>
    <property type="project" value="TreeGrafter"/>
</dbReference>
<organism evidence="13 14">
    <name type="scientific">Pseudocohnilembus persalinus</name>
    <name type="common">Ciliate</name>
    <dbReference type="NCBI Taxonomy" id="266149"/>
    <lineage>
        <taxon>Eukaryota</taxon>
        <taxon>Sar</taxon>
        <taxon>Alveolata</taxon>
        <taxon>Ciliophora</taxon>
        <taxon>Intramacronucleata</taxon>
        <taxon>Oligohymenophorea</taxon>
        <taxon>Scuticociliatia</taxon>
        <taxon>Philasterida</taxon>
        <taxon>Pseudocohnilembidae</taxon>
        <taxon>Pseudocohnilembus</taxon>
    </lineage>
</organism>
<dbReference type="GO" id="GO:0000287">
    <property type="term" value="F:magnesium ion binding"/>
    <property type="evidence" value="ECO:0007669"/>
    <property type="project" value="InterPro"/>
</dbReference>
<dbReference type="SUPFAM" id="SSF53271">
    <property type="entry name" value="PRTase-like"/>
    <property type="match status" value="2"/>
</dbReference>
<dbReference type="PANTHER" id="PTHR10210:SF32">
    <property type="entry name" value="RIBOSE-PHOSPHATE PYROPHOSPHOKINASE 2"/>
    <property type="match status" value="1"/>
</dbReference>
<keyword evidence="9" id="KW-0067">ATP-binding</keyword>
<dbReference type="PANTHER" id="PTHR10210">
    <property type="entry name" value="RIBOSE-PHOSPHATE DIPHOSPHOKINASE FAMILY MEMBER"/>
    <property type="match status" value="1"/>
</dbReference>
<dbReference type="EC" id="2.7.6.1" evidence="3"/>
<comment type="caution">
    <text evidence="13">The sequence shown here is derived from an EMBL/GenBank/DDBJ whole genome shotgun (WGS) entry which is preliminary data.</text>
</comment>
<dbReference type="GO" id="GO:0005524">
    <property type="term" value="F:ATP binding"/>
    <property type="evidence" value="ECO:0007669"/>
    <property type="project" value="UniProtKB-KW"/>
</dbReference>
<dbReference type="FunFam" id="3.40.50.2020:FF:000007">
    <property type="entry name" value="Ribose-phosphate pyrophosphokinase"/>
    <property type="match status" value="1"/>
</dbReference>
<reference evidence="13 14" key="1">
    <citation type="journal article" date="2015" name="Sci. Rep.">
        <title>Genome of the facultative scuticociliatosis pathogen Pseudocohnilembus persalinus provides insight into its virulence through horizontal gene transfer.</title>
        <authorList>
            <person name="Xiong J."/>
            <person name="Wang G."/>
            <person name="Cheng J."/>
            <person name="Tian M."/>
            <person name="Pan X."/>
            <person name="Warren A."/>
            <person name="Jiang C."/>
            <person name="Yuan D."/>
            <person name="Miao W."/>
        </authorList>
    </citation>
    <scope>NUCLEOTIDE SEQUENCE [LARGE SCALE GENOMIC DNA]</scope>
    <source>
        <strain evidence="13">36N120E</strain>
    </source>
</reference>
<keyword evidence="4" id="KW-0808">Transferase</keyword>
<evidence type="ECO:0000256" key="2">
    <source>
        <dbReference type="ARBA" id="ARBA00006478"/>
    </source>
</evidence>
<sequence length="336" mass="37746">MSNHNFSNVAIIAGGTNQKLAKEIADFLGVGLTQMKIDQLSDGEIDIKINNDQDIRGKHVYLIQSSCPPVNENIMQIALVSGWLKRNNAKTVTVIMPYYGYSRYQQSRLSSEASQILQSMPIDRFMTLDVHAGQTLGYYRDIIFENLEAQIVPLNYFLNLYDENKEDFVIVSADQNGVSRAKIFCDLFNAKAEANCQLAMLLNYAGDQQTVVLGDVKDKNVIIIDNIIDTASTLQRNCQSLKQHGAKKIYAYATHSIFSGNAFQNINKSQVDQVITTDTIPAQEEEKGNKKILRLTIAPLLAEALRRVVHNLSLENMVASHYDKNHEKIKDKKITT</sequence>
<dbReference type="SMART" id="SM01400">
    <property type="entry name" value="Pribosyltran_N"/>
    <property type="match status" value="1"/>
</dbReference>
<keyword evidence="14" id="KW-1185">Reference proteome</keyword>
<dbReference type="GO" id="GO:0005737">
    <property type="term" value="C:cytoplasm"/>
    <property type="evidence" value="ECO:0007669"/>
    <property type="project" value="TreeGrafter"/>
</dbReference>
<keyword evidence="7" id="KW-0547">Nucleotide-binding</keyword>
<feature type="domain" description="Ribose-phosphate pyrophosphokinase N-terminal" evidence="12">
    <location>
        <begin position="10"/>
        <end position="108"/>
    </location>
</feature>
<evidence type="ECO:0000256" key="8">
    <source>
        <dbReference type="ARBA" id="ARBA00022777"/>
    </source>
</evidence>
<evidence type="ECO:0000256" key="1">
    <source>
        <dbReference type="ARBA" id="ARBA00004996"/>
    </source>
</evidence>
<dbReference type="InterPro" id="IPR029057">
    <property type="entry name" value="PRTase-like"/>
</dbReference>
<dbReference type="Pfam" id="PF14572">
    <property type="entry name" value="Pribosyl_synth"/>
    <property type="match status" value="1"/>
</dbReference>
<accession>A0A0V0QDQ5</accession>
<dbReference type="GO" id="GO:0016301">
    <property type="term" value="F:kinase activity"/>
    <property type="evidence" value="ECO:0007669"/>
    <property type="project" value="UniProtKB-KW"/>
</dbReference>
<comment type="catalytic activity">
    <reaction evidence="11">
        <text>D-ribose 5-phosphate + ATP = 5-phospho-alpha-D-ribose 1-diphosphate + AMP + H(+)</text>
        <dbReference type="Rhea" id="RHEA:15609"/>
        <dbReference type="ChEBI" id="CHEBI:15378"/>
        <dbReference type="ChEBI" id="CHEBI:30616"/>
        <dbReference type="ChEBI" id="CHEBI:58017"/>
        <dbReference type="ChEBI" id="CHEBI:78346"/>
        <dbReference type="ChEBI" id="CHEBI:456215"/>
        <dbReference type="EC" id="2.7.6.1"/>
    </reaction>
</comment>
<name>A0A0V0QDQ5_PSEPJ</name>
<dbReference type="EMBL" id="LDAU01000194">
    <property type="protein sequence ID" value="KRX00329.1"/>
    <property type="molecule type" value="Genomic_DNA"/>
</dbReference>
<dbReference type="Gene3D" id="3.40.50.2020">
    <property type="match status" value="2"/>
</dbReference>
<evidence type="ECO:0000256" key="6">
    <source>
        <dbReference type="ARBA" id="ARBA00022727"/>
    </source>
</evidence>
<dbReference type="OMA" id="HYAYARS"/>
<dbReference type="GO" id="GO:0006015">
    <property type="term" value="P:5-phosphoribose 1-diphosphate biosynthetic process"/>
    <property type="evidence" value="ECO:0007669"/>
    <property type="project" value="TreeGrafter"/>
</dbReference>
<keyword evidence="10" id="KW-0460">Magnesium</keyword>
<gene>
    <name evidence="13" type="ORF">PPERSA_10828</name>
</gene>
<proteinExistence type="inferred from homology"/>
<dbReference type="GO" id="GO:0002189">
    <property type="term" value="C:ribose phosphate diphosphokinase complex"/>
    <property type="evidence" value="ECO:0007669"/>
    <property type="project" value="TreeGrafter"/>
</dbReference>
<dbReference type="InterPro" id="IPR005946">
    <property type="entry name" value="Rib-P_diPkinase"/>
</dbReference>
<dbReference type="InParanoid" id="A0A0V0QDQ5"/>
<dbReference type="InterPro" id="IPR029099">
    <property type="entry name" value="Pribosyltran_N"/>
</dbReference>
<dbReference type="NCBIfam" id="TIGR01251">
    <property type="entry name" value="ribP_PPkin"/>
    <property type="match status" value="1"/>
</dbReference>
<dbReference type="GO" id="GO:0004749">
    <property type="term" value="F:ribose phosphate diphosphokinase activity"/>
    <property type="evidence" value="ECO:0007669"/>
    <property type="project" value="UniProtKB-EC"/>
</dbReference>
<keyword evidence="5" id="KW-0479">Metal-binding</keyword>
<comment type="pathway">
    <text evidence="1">Metabolic intermediate biosynthesis; 5-phospho-alpha-D-ribose 1-diphosphate biosynthesis; 5-phospho-alpha-D-ribose 1-diphosphate from D-ribose 5-phosphate (route I): step 1/1.</text>
</comment>
<dbReference type="AlphaFoldDB" id="A0A0V0QDQ5"/>
<evidence type="ECO:0000256" key="5">
    <source>
        <dbReference type="ARBA" id="ARBA00022723"/>
    </source>
</evidence>
<comment type="similarity">
    <text evidence="2">Belongs to the ribose-phosphate pyrophosphokinase family.</text>
</comment>
<dbReference type="Proteomes" id="UP000054937">
    <property type="component" value="Unassembled WGS sequence"/>
</dbReference>
<evidence type="ECO:0000256" key="10">
    <source>
        <dbReference type="ARBA" id="ARBA00022842"/>
    </source>
</evidence>
<evidence type="ECO:0000313" key="14">
    <source>
        <dbReference type="Proteomes" id="UP000054937"/>
    </source>
</evidence>
<keyword evidence="8" id="KW-0418">Kinase</keyword>
<dbReference type="OrthoDB" id="413572at2759"/>
<keyword evidence="6" id="KW-0545">Nucleotide biosynthesis</keyword>
<evidence type="ECO:0000259" key="12">
    <source>
        <dbReference type="Pfam" id="PF13793"/>
    </source>
</evidence>
<dbReference type="Pfam" id="PF13793">
    <property type="entry name" value="Pribosyltran_N"/>
    <property type="match status" value="1"/>
</dbReference>
<evidence type="ECO:0000256" key="7">
    <source>
        <dbReference type="ARBA" id="ARBA00022741"/>
    </source>
</evidence>
<evidence type="ECO:0000256" key="11">
    <source>
        <dbReference type="ARBA" id="ARBA00049535"/>
    </source>
</evidence>
<protein>
    <recommendedName>
        <fullName evidence="3">ribose-phosphate diphosphokinase</fullName>
        <ecNumber evidence="3">2.7.6.1</ecNumber>
    </recommendedName>
</protein>